<dbReference type="Proteomes" id="UP000319852">
    <property type="component" value="Chromosome"/>
</dbReference>
<evidence type="ECO:0000313" key="1">
    <source>
        <dbReference type="EMBL" id="QDS97633.1"/>
    </source>
</evidence>
<proteinExistence type="predicted"/>
<sequence length="63" mass="6857">MPQSLANVAIHLVFSTKDRQPILADGLIAATVLRHGLRLMTHIVAHFKPTGVMLANPWDGVSE</sequence>
<evidence type="ECO:0000313" key="2">
    <source>
        <dbReference type="Proteomes" id="UP000319852"/>
    </source>
</evidence>
<dbReference type="OrthoDB" id="9815354at2"/>
<dbReference type="KEGG" id="amob:HG15A2_08970"/>
<name>A0A517MRX8_9BACT</name>
<dbReference type="RefSeq" id="WP_145058169.1">
    <property type="nucleotide sequence ID" value="NZ_CP036263.1"/>
</dbReference>
<dbReference type="AlphaFoldDB" id="A0A517MRX8"/>
<protein>
    <submittedName>
        <fullName evidence="1">Uncharacterized protein</fullName>
    </submittedName>
</protein>
<dbReference type="EMBL" id="CP036263">
    <property type="protein sequence ID" value="QDS97633.1"/>
    <property type="molecule type" value="Genomic_DNA"/>
</dbReference>
<keyword evidence="2" id="KW-1185">Reference proteome</keyword>
<gene>
    <name evidence="1" type="ORF">HG15A2_08970</name>
</gene>
<dbReference type="Gene3D" id="3.40.50.1010">
    <property type="entry name" value="5'-nuclease"/>
    <property type="match status" value="1"/>
</dbReference>
<reference evidence="1 2" key="1">
    <citation type="submission" date="2019-02" db="EMBL/GenBank/DDBJ databases">
        <title>Deep-cultivation of Planctomycetes and their phenomic and genomic characterization uncovers novel biology.</title>
        <authorList>
            <person name="Wiegand S."/>
            <person name="Jogler M."/>
            <person name="Boedeker C."/>
            <person name="Pinto D."/>
            <person name="Vollmers J."/>
            <person name="Rivas-Marin E."/>
            <person name="Kohn T."/>
            <person name="Peeters S.H."/>
            <person name="Heuer A."/>
            <person name="Rast P."/>
            <person name="Oberbeckmann S."/>
            <person name="Bunk B."/>
            <person name="Jeske O."/>
            <person name="Meyerdierks A."/>
            <person name="Storesund J.E."/>
            <person name="Kallscheuer N."/>
            <person name="Luecker S."/>
            <person name="Lage O.M."/>
            <person name="Pohl T."/>
            <person name="Merkel B.J."/>
            <person name="Hornburger P."/>
            <person name="Mueller R.-W."/>
            <person name="Bruemmer F."/>
            <person name="Labrenz M."/>
            <person name="Spormann A.M."/>
            <person name="Op den Camp H."/>
            <person name="Overmann J."/>
            <person name="Amann R."/>
            <person name="Jetten M.S.M."/>
            <person name="Mascher T."/>
            <person name="Medema M.H."/>
            <person name="Devos D.P."/>
            <person name="Kaster A.-K."/>
            <person name="Ovreas L."/>
            <person name="Rohde M."/>
            <person name="Galperin M.Y."/>
            <person name="Jogler C."/>
        </authorList>
    </citation>
    <scope>NUCLEOTIDE SEQUENCE [LARGE SCALE GENOMIC DNA]</scope>
    <source>
        <strain evidence="1 2">HG15A2</strain>
    </source>
</reference>
<organism evidence="1 2">
    <name type="scientific">Adhaeretor mobilis</name>
    <dbReference type="NCBI Taxonomy" id="1930276"/>
    <lineage>
        <taxon>Bacteria</taxon>
        <taxon>Pseudomonadati</taxon>
        <taxon>Planctomycetota</taxon>
        <taxon>Planctomycetia</taxon>
        <taxon>Pirellulales</taxon>
        <taxon>Lacipirellulaceae</taxon>
        <taxon>Adhaeretor</taxon>
    </lineage>
</organism>
<accession>A0A517MRX8</accession>